<keyword evidence="3" id="KW-1185">Reference proteome</keyword>
<feature type="domain" description="HNH nuclease" evidence="1">
    <location>
        <begin position="243"/>
        <end position="283"/>
    </location>
</feature>
<proteinExistence type="predicted"/>
<dbReference type="Pfam" id="PF13395">
    <property type="entry name" value="HNH_4"/>
    <property type="match status" value="1"/>
</dbReference>
<dbReference type="Proteomes" id="UP000515860">
    <property type="component" value="Chromosome"/>
</dbReference>
<sequence length="369" mass="44083">MHLPYAEDLEIRYLSRLFDNTSECYKFFWFQAIVSKILEGKRRISFEELIDEMIADAWYMVTEYHLNLGPKDNLEALVNYIQTVTQMRPSEKKSNIVSFLKRSTDKELINRKQILKRNVPYRLQAPFMKTMKGTAWKVSERDLIERINQEPNLLYYFDCFNGLQTTIRIEDDWFTYIHENQAIIKGWLQYHMICYLQKRNPSVPGIADKLYPPQERKLEKVKKYWKLLLSIRPVQDIYGQVQLTGRDISIDHFVPWSYVAHDELWNLSPTTRSINSSKSNYLPDWDTYFPKLAGQEFFSYKMMWKYDTVRDAFEKCAREHLNSDDVRQRIYRQGLSCVEFSKALAEVIQPVYQSAKNCGFKNWIYSCEI</sequence>
<accession>A0A7G9GH83</accession>
<dbReference type="AlphaFoldDB" id="A0A7G9GH83"/>
<protein>
    <submittedName>
        <fullName evidence="2">HNH endonuclease</fullName>
    </submittedName>
</protein>
<name>A0A7G9GH83_9FIRM</name>
<evidence type="ECO:0000259" key="1">
    <source>
        <dbReference type="Pfam" id="PF13395"/>
    </source>
</evidence>
<keyword evidence="2" id="KW-0540">Nuclease</keyword>
<evidence type="ECO:0000313" key="3">
    <source>
        <dbReference type="Proteomes" id="UP000515860"/>
    </source>
</evidence>
<keyword evidence="2" id="KW-0378">Hydrolase</keyword>
<dbReference type="RefSeq" id="WP_249329580.1">
    <property type="nucleotide sequence ID" value="NZ_CP060635.1"/>
</dbReference>
<dbReference type="EMBL" id="CP060635">
    <property type="protein sequence ID" value="QNM10165.1"/>
    <property type="molecule type" value="Genomic_DNA"/>
</dbReference>
<dbReference type="KEGG" id="whj:H9Q79_07825"/>
<gene>
    <name evidence="2" type="ORF">H9Q79_07825</name>
</gene>
<keyword evidence="2" id="KW-0255">Endonuclease</keyword>
<dbReference type="InterPro" id="IPR003615">
    <property type="entry name" value="HNH_nuc"/>
</dbReference>
<evidence type="ECO:0000313" key="2">
    <source>
        <dbReference type="EMBL" id="QNM10165.1"/>
    </source>
</evidence>
<reference evidence="2 3" key="1">
    <citation type="submission" date="2020-08" db="EMBL/GenBank/DDBJ databases">
        <authorList>
            <person name="Liu C."/>
            <person name="Sun Q."/>
        </authorList>
    </citation>
    <scope>NUCLEOTIDE SEQUENCE [LARGE SCALE GENOMIC DNA]</scope>
    <source>
        <strain evidence="2 3">NSJ-29</strain>
    </source>
</reference>
<dbReference type="Gene3D" id="1.10.30.50">
    <property type="match status" value="1"/>
</dbReference>
<dbReference type="GO" id="GO:0004519">
    <property type="term" value="F:endonuclease activity"/>
    <property type="evidence" value="ECO:0007669"/>
    <property type="project" value="UniProtKB-KW"/>
</dbReference>
<organism evidence="2 3">
    <name type="scientific">Wansuia hejianensis</name>
    <dbReference type="NCBI Taxonomy" id="2763667"/>
    <lineage>
        <taxon>Bacteria</taxon>
        <taxon>Bacillati</taxon>
        <taxon>Bacillota</taxon>
        <taxon>Clostridia</taxon>
        <taxon>Lachnospirales</taxon>
        <taxon>Lachnospiraceae</taxon>
        <taxon>Wansuia</taxon>
    </lineage>
</organism>